<dbReference type="InterPro" id="IPR036322">
    <property type="entry name" value="WD40_repeat_dom_sf"/>
</dbReference>
<evidence type="ECO:0000256" key="4">
    <source>
        <dbReference type="ARBA" id="ARBA00022448"/>
    </source>
</evidence>
<evidence type="ECO:0000256" key="5">
    <source>
        <dbReference type="ARBA" id="ARBA00022771"/>
    </source>
</evidence>
<dbReference type="Pfam" id="PF23555">
    <property type="entry name" value="zf-RING_Vps41"/>
    <property type="match status" value="1"/>
</dbReference>
<keyword evidence="10" id="KW-0968">Cytoplasmic vesicle</keyword>
<dbReference type="GO" id="GO:0016236">
    <property type="term" value="P:macroautophagy"/>
    <property type="evidence" value="ECO:0007669"/>
    <property type="project" value="TreeGrafter"/>
</dbReference>
<dbReference type="Pfam" id="PF23556">
    <property type="entry name" value="TPR_Vps41"/>
    <property type="match status" value="1"/>
</dbReference>
<keyword evidence="10" id="KW-0967">Endosome</keyword>
<dbReference type="PIRSF" id="PIRSF028921">
    <property type="entry name" value="VPS41"/>
    <property type="match status" value="1"/>
</dbReference>
<dbReference type="OrthoDB" id="244107at2759"/>
<dbReference type="InterPro" id="IPR016902">
    <property type="entry name" value="Vps41"/>
</dbReference>
<keyword evidence="8 10" id="KW-0458">Lysosome</keyword>
<dbReference type="GO" id="GO:0005794">
    <property type="term" value="C:Golgi apparatus"/>
    <property type="evidence" value="ECO:0007669"/>
    <property type="project" value="UniProtKB-SubCell"/>
</dbReference>
<feature type="domain" description="RING-type" evidence="13">
    <location>
        <begin position="783"/>
        <end position="827"/>
    </location>
</feature>
<dbReference type="GO" id="GO:0030136">
    <property type="term" value="C:clathrin-coated vesicle"/>
    <property type="evidence" value="ECO:0007669"/>
    <property type="project" value="UniProtKB-SubCell"/>
</dbReference>
<keyword evidence="4 10" id="KW-0813">Transport</keyword>
<dbReference type="Gene3D" id="1.25.40.10">
    <property type="entry name" value="Tetratricopeptide repeat domain"/>
    <property type="match status" value="1"/>
</dbReference>
<keyword evidence="5 11" id="KW-0479">Metal-binding</keyword>
<dbReference type="GO" id="GO:0031902">
    <property type="term" value="C:late endosome membrane"/>
    <property type="evidence" value="ECO:0007669"/>
    <property type="project" value="UniProtKB-SubCell"/>
</dbReference>
<comment type="subcellular location">
    <subcellularLocation>
        <location evidence="10">Endosome membrane</location>
        <topology evidence="10">Peripheral membrane protein</topology>
    </subcellularLocation>
    <subcellularLocation>
        <location evidence="10">Late endosome membrane</location>
        <topology evidence="10">Peripheral membrane protein</topology>
    </subcellularLocation>
    <subcellularLocation>
        <location evidence="10">Early endosome membrane</location>
        <topology evidence="10">Peripheral membrane protein</topology>
    </subcellularLocation>
    <subcellularLocation>
        <location evidence="10">Lysosome membrane</location>
        <topology evidence="10">Peripheral membrane protein</topology>
    </subcellularLocation>
    <subcellularLocation>
        <location evidence="10">Golgi apparatus</location>
        <location evidence="10">trans-Golgi network</location>
    </subcellularLocation>
    <subcellularLocation>
        <location evidence="10">Cytoplasmic vesicle</location>
        <location evidence="10">Clathrin-coated vesicle</location>
    </subcellularLocation>
    <subcellularLocation>
        <location evidence="2">Late endosome</location>
    </subcellularLocation>
    <subcellularLocation>
        <location evidence="1">Lysosome</location>
    </subcellularLocation>
</comment>
<evidence type="ECO:0000313" key="17">
    <source>
        <dbReference type="Proteomes" id="UP001151699"/>
    </source>
</evidence>
<dbReference type="Proteomes" id="UP001151699">
    <property type="component" value="Chromosome B"/>
</dbReference>
<evidence type="ECO:0000256" key="12">
    <source>
        <dbReference type="PROSITE-ProRule" id="PRU01006"/>
    </source>
</evidence>
<evidence type="ECO:0000256" key="10">
    <source>
        <dbReference type="PIRNR" id="PIRNR028921"/>
    </source>
</evidence>
<dbReference type="InterPro" id="IPR057779">
    <property type="entry name" value="Znf_RING_Vps41"/>
</dbReference>
<dbReference type="InterPro" id="IPR016024">
    <property type="entry name" value="ARM-type_fold"/>
</dbReference>
<dbReference type="EMBL" id="WJQU01000002">
    <property type="protein sequence ID" value="KAJ6641234.1"/>
    <property type="molecule type" value="Genomic_DNA"/>
</dbReference>
<evidence type="ECO:0000256" key="1">
    <source>
        <dbReference type="ARBA" id="ARBA00004371"/>
    </source>
</evidence>
<dbReference type="SMART" id="SM00299">
    <property type="entry name" value="CLH"/>
    <property type="match status" value="1"/>
</dbReference>
<dbReference type="GO" id="GO:0006623">
    <property type="term" value="P:protein targeting to vacuole"/>
    <property type="evidence" value="ECO:0007669"/>
    <property type="project" value="InterPro"/>
</dbReference>
<protein>
    <recommendedName>
        <fullName evidence="9 10">Vacuolar protein sorting-associated protein 41 homolog</fullName>
    </recommendedName>
</protein>
<dbReference type="PROSITE" id="PS50089">
    <property type="entry name" value="ZF_RING_2"/>
    <property type="match status" value="1"/>
</dbReference>
<keyword evidence="7 10" id="KW-0653">Protein transport</keyword>
<dbReference type="AlphaFoldDB" id="A0A9Q0MIL3"/>
<reference evidence="15" key="1">
    <citation type="submission" date="2022-07" db="EMBL/GenBank/DDBJ databases">
        <authorList>
            <person name="Trinca V."/>
            <person name="Uliana J.V.C."/>
            <person name="Torres T.T."/>
            <person name="Ward R.J."/>
            <person name="Monesi N."/>
        </authorList>
    </citation>
    <scope>NUCLEOTIDE SEQUENCE</scope>
    <source>
        <strain evidence="15">HSMRA1968</strain>
        <tissue evidence="15">Whole embryos</tissue>
    </source>
</reference>
<comment type="function">
    <text evidence="10">Plays a role in vesicle-mediated protein trafficking to lysosomal compartments including the endocytic membrane transport pathways.</text>
</comment>
<dbReference type="SUPFAM" id="SSF48371">
    <property type="entry name" value="ARM repeat"/>
    <property type="match status" value="1"/>
</dbReference>
<dbReference type="GO" id="GO:0031901">
    <property type="term" value="C:early endosome membrane"/>
    <property type="evidence" value="ECO:0007669"/>
    <property type="project" value="UniProtKB-SubCell"/>
</dbReference>
<name>A0A9Q0MIL3_9DIPT</name>
<evidence type="ECO:0000313" key="14">
    <source>
        <dbReference type="EMBL" id="KAJ6599593.1"/>
    </source>
</evidence>
<dbReference type="InterPro" id="IPR001841">
    <property type="entry name" value="Znf_RING"/>
</dbReference>
<dbReference type="Pfam" id="PF23411">
    <property type="entry name" value="Beta-prop_Vps41"/>
    <property type="match status" value="1"/>
</dbReference>
<evidence type="ECO:0000256" key="3">
    <source>
        <dbReference type="ARBA" id="ARBA00009582"/>
    </source>
</evidence>
<dbReference type="GO" id="GO:0008270">
    <property type="term" value="F:zinc ion binding"/>
    <property type="evidence" value="ECO:0007669"/>
    <property type="project" value="UniProtKB-KW"/>
</dbReference>
<dbReference type="InterPro" id="IPR000547">
    <property type="entry name" value="Clathrin_H-chain/VPS_repeat"/>
</dbReference>
<keyword evidence="6" id="KW-0862">Zinc</keyword>
<dbReference type="SUPFAM" id="SSF50978">
    <property type="entry name" value="WD40 repeat-like"/>
    <property type="match status" value="1"/>
</dbReference>
<dbReference type="GO" id="GO:0009267">
    <property type="term" value="P:cellular response to starvation"/>
    <property type="evidence" value="ECO:0007669"/>
    <property type="project" value="TreeGrafter"/>
</dbReference>
<evidence type="ECO:0000313" key="15">
    <source>
        <dbReference type="EMBL" id="KAJ6626589.1"/>
    </source>
</evidence>
<evidence type="ECO:0000256" key="11">
    <source>
        <dbReference type="PROSITE-ProRule" id="PRU00175"/>
    </source>
</evidence>
<dbReference type="InterPro" id="IPR057780">
    <property type="entry name" value="Beta-prop_Vps41"/>
</dbReference>
<keyword evidence="17" id="KW-1185">Reference proteome</keyword>
<keyword evidence="10" id="KW-0333">Golgi apparatus</keyword>
<dbReference type="PANTHER" id="PTHR12616:SF1">
    <property type="entry name" value="VACUOLAR PROTEIN SORTING-ASSOCIATED PROTEIN 41 HOMOLOG"/>
    <property type="match status" value="1"/>
</dbReference>
<organism evidence="15 17">
    <name type="scientific">Pseudolycoriella hygida</name>
    <dbReference type="NCBI Taxonomy" id="35572"/>
    <lineage>
        <taxon>Eukaryota</taxon>
        <taxon>Metazoa</taxon>
        <taxon>Ecdysozoa</taxon>
        <taxon>Arthropoda</taxon>
        <taxon>Hexapoda</taxon>
        <taxon>Insecta</taxon>
        <taxon>Pterygota</taxon>
        <taxon>Neoptera</taxon>
        <taxon>Endopterygota</taxon>
        <taxon>Diptera</taxon>
        <taxon>Nematocera</taxon>
        <taxon>Sciaroidea</taxon>
        <taxon>Sciaridae</taxon>
        <taxon>Pseudolycoriella</taxon>
    </lineage>
</organism>
<evidence type="ECO:0000256" key="2">
    <source>
        <dbReference type="ARBA" id="ARBA00004603"/>
    </source>
</evidence>
<comment type="similarity">
    <text evidence="3 10">Belongs to the VPS41 family.</text>
</comment>
<dbReference type="GO" id="GO:0005765">
    <property type="term" value="C:lysosomal membrane"/>
    <property type="evidence" value="ECO:0007669"/>
    <property type="project" value="UniProtKB-SubCell"/>
</dbReference>
<proteinExistence type="inferred from homology"/>
<dbReference type="InterPro" id="IPR015943">
    <property type="entry name" value="WD40/YVTN_repeat-like_dom_sf"/>
</dbReference>
<evidence type="ECO:0000256" key="7">
    <source>
        <dbReference type="ARBA" id="ARBA00022927"/>
    </source>
</evidence>
<dbReference type="GO" id="GO:0030897">
    <property type="term" value="C:HOPS complex"/>
    <property type="evidence" value="ECO:0007669"/>
    <property type="project" value="UniProtKB-UniRule"/>
</dbReference>
<gene>
    <name evidence="15" type="primary">vps41_1</name>
    <name evidence="14" type="synonym">vps41_0</name>
    <name evidence="16" type="synonym">vps41_2</name>
    <name evidence="16" type="ORF">Bhyg_06169</name>
    <name evidence="15" type="ORF">Bhyg_16238</name>
    <name evidence="14" type="ORF">Bhyg_16304</name>
</gene>
<accession>A0A9Q0MIL3</accession>
<sequence length="831" mass="95778">MENNSDPETESTEEEVEPKLKYVRISNDLQNILSKDAVSCIAVHSRFLCFGTHWGAIHLLDHQGNIVDTPINKQTTQTHMVSVNQISVDSKGEYIASCSDGMAMINGLYTDENNQKLNIGRAVKSIAIDPLHYKPGLGRKFIIGDNKLTLYEKTFLKGLKATVLNDSEGSVSAIAWSDQFVAWASALGVRVHDLNEKCSLGLIKWQQPENVSLINFRCNLKWANSKTLLIGWVDTIRICVVRKRNSVEVATRDLPGFIVDPISTFQTDFYVCGVAPLQENQIVVLGYPKERDEESNKALRPVLYVIEYKTSDYVEICTDSLSLRGYQEYKCNDYHLDCLIEENQYFIVSPKDIVVASLYENDDRIQWLIEHGKFDEAMEVISAHGGRYSIVSVARLYLDHLLALGEFENAAKLCLRAFGNDKQLWEEEVYKFVRAKQLRSVSKYLPRTSDCKLKPHVYEMVLFEYLKLDVPGFLNLIKEWEPTLYNTSAVINAIHDHFDESAKDILLEALAILYSYEKKYEKALSMYLKLQHKDVFVLIRKYDLYNDIHRMIIPLFQLDKTKTISMLKEKNKISTDIVVQQLEPRQDFLFAYLDALDVEQSSRYHSKLVNLYAKYDSKKLLSFLKRSKDYNIQEALDICKRELFYEEMVFLLGRMGNISEALSIIIHKLKNIQTAIEFCKQHNDKDLWDDLINQSLDRPDIMTKLLDGIVGFIDPEDLINKIKMGLEIPNLKNSLVKMLCDYSLQVSIQDGCNSILVTDYFDLHEKVTRQQQRAVFLSKDHTCGLCRQDIIVKDPLKTTDILIFNCRHYFHQNCLPDKSIDFCTICKSKKQ</sequence>
<evidence type="ECO:0000256" key="8">
    <source>
        <dbReference type="ARBA" id="ARBA00023228"/>
    </source>
</evidence>
<dbReference type="Gene3D" id="2.130.10.10">
    <property type="entry name" value="YVTN repeat-like/Quinoprotein amine dehydrogenase"/>
    <property type="match status" value="1"/>
</dbReference>
<evidence type="ECO:0000259" key="13">
    <source>
        <dbReference type="PROSITE" id="PS50089"/>
    </source>
</evidence>
<evidence type="ECO:0000256" key="6">
    <source>
        <dbReference type="ARBA" id="ARBA00022833"/>
    </source>
</evidence>
<dbReference type="GO" id="GO:0034058">
    <property type="term" value="P:endosomal vesicle fusion"/>
    <property type="evidence" value="ECO:0007669"/>
    <property type="project" value="UniProtKB-UniRule"/>
</dbReference>
<keyword evidence="5 11" id="KW-0863">Zinc-finger</keyword>
<evidence type="ECO:0000313" key="16">
    <source>
        <dbReference type="EMBL" id="KAJ6641234.1"/>
    </source>
</evidence>
<dbReference type="InterPro" id="IPR045111">
    <property type="entry name" value="Vps41/Vps8"/>
</dbReference>
<feature type="repeat" description="CHCR" evidence="12">
    <location>
        <begin position="552"/>
        <end position="704"/>
    </location>
</feature>
<dbReference type="FunFam" id="2.130.10.10:FF:001204">
    <property type="entry name" value="Vacuolar protein sorting-associated protein 41 homolog"/>
    <property type="match status" value="1"/>
</dbReference>
<evidence type="ECO:0000256" key="9">
    <source>
        <dbReference type="ARBA" id="ARBA00029538"/>
    </source>
</evidence>
<dbReference type="PANTHER" id="PTHR12616">
    <property type="entry name" value="VACUOLAR PROTEIN SORTING VPS41"/>
    <property type="match status" value="1"/>
</dbReference>
<comment type="caution">
    <text evidence="15">The sequence shown here is derived from an EMBL/GenBank/DDBJ whole genome shotgun (WGS) entry which is preliminary data.</text>
</comment>
<dbReference type="PROSITE" id="PS50236">
    <property type="entry name" value="CHCR"/>
    <property type="match status" value="1"/>
</dbReference>
<dbReference type="InterPro" id="IPR011990">
    <property type="entry name" value="TPR-like_helical_dom_sf"/>
</dbReference>
<dbReference type="EMBL" id="WJQU01003230">
    <property type="protein sequence ID" value="KAJ6626589.1"/>
    <property type="molecule type" value="Genomic_DNA"/>
</dbReference>
<dbReference type="EMBL" id="WJQU01006238">
    <property type="protein sequence ID" value="KAJ6599593.1"/>
    <property type="molecule type" value="Genomic_DNA"/>
</dbReference>